<protein>
    <submittedName>
        <fullName evidence="2">Uncharacterized protein</fullName>
    </submittedName>
</protein>
<accession>A0A1F6PF41</accession>
<evidence type="ECO:0000313" key="3">
    <source>
        <dbReference type="Proteomes" id="UP000178254"/>
    </source>
</evidence>
<feature type="compositionally biased region" description="Basic and acidic residues" evidence="1">
    <location>
        <begin position="1"/>
        <end position="32"/>
    </location>
</feature>
<feature type="compositionally biased region" description="Basic and acidic residues" evidence="1">
    <location>
        <begin position="41"/>
        <end position="55"/>
    </location>
</feature>
<dbReference type="Proteomes" id="UP000178254">
    <property type="component" value="Unassembled WGS sequence"/>
</dbReference>
<evidence type="ECO:0000256" key="1">
    <source>
        <dbReference type="SAM" id="MobiDB-lite"/>
    </source>
</evidence>
<dbReference type="STRING" id="1798709.A2538_00175"/>
<dbReference type="AlphaFoldDB" id="A0A1F6PF41"/>
<organism evidence="2 3">
    <name type="scientific">Candidatus Magasanikbacteria bacterium RIFOXYD2_FULL_41_14</name>
    <dbReference type="NCBI Taxonomy" id="1798709"/>
    <lineage>
        <taxon>Bacteria</taxon>
        <taxon>Candidatus Magasanikiibacteriota</taxon>
    </lineage>
</organism>
<comment type="caution">
    <text evidence="2">The sequence shown here is derived from an EMBL/GenBank/DDBJ whole genome shotgun (WGS) entry which is preliminary data.</text>
</comment>
<proteinExistence type="predicted"/>
<gene>
    <name evidence="2" type="ORF">A2538_00175</name>
</gene>
<name>A0A1F6PF41_9BACT</name>
<evidence type="ECO:0000313" key="2">
    <source>
        <dbReference type="EMBL" id="OGH94544.1"/>
    </source>
</evidence>
<reference evidence="2 3" key="1">
    <citation type="journal article" date="2016" name="Nat. Commun.">
        <title>Thousands of microbial genomes shed light on interconnected biogeochemical processes in an aquifer system.</title>
        <authorList>
            <person name="Anantharaman K."/>
            <person name="Brown C.T."/>
            <person name="Hug L.A."/>
            <person name="Sharon I."/>
            <person name="Castelle C.J."/>
            <person name="Probst A.J."/>
            <person name="Thomas B.C."/>
            <person name="Singh A."/>
            <person name="Wilkins M.J."/>
            <person name="Karaoz U."/>
            <person name="Brodie E.L."/>
            <person name="Williams K.H."/>
            <person name="Hubbard S.S."/>
            <person name="Banfield J.F."/>
        </authorList>
    </citation>
    <scope>NUCLEOTIDE SEQUENCE [LARGE SCALE GENOMIC DNA]</scope>
</reference>
<sequence length="204" mass="23041">MTIDGDRTNRVAAKFDNKNSLEEEPMEAKNESAVDSFLVGQDDREQTKRSWDARDRSDLSAVKERIKLMSLGEQSEESGKRSVGEVVKFASSSGAVREDHITVADQSILVRYLAKESLRPAWGYGGNNVAAVRDDLPPTVKRFVLAHEIYHCTDKAKWGGWIGREIRANVIPALKDPIGALTALIYNFNPDRIKFYIRRFREGR</sequence>
<dbReference type="EMBL" id="MFRE01000008">
    <property type="protein sequence ID" value="OGH94544.1"/>
    <property type="molecule type" value="Genomic_DNA"/>
</dbReference>
<feature type="region of interest" description="Disordered" evidence="1">
    <location>
        <begin position="1"/>
        <end position="55"/>
    </location>
</feature>